<keyword evidence="3" id="KW-1185">Reference proteome</keyword>
<evidence type="ECO:0000259" key="1">
    <source>
        <dbReference type="SMART" id="SM01324"/>
    </source>
</evidence>
<reference evidence="3" key="1">
    <citation type="submission" date="2016-11" db="EMBL/GenBank/DDBJ databases">
        <authorList>
            <person name="Varghese N."/>
            <person name="Submissions S."/>
        </authorList>
    </citation>
    <scope>NUCLEOTIDE SEQUENCE [LARGE SCALE GENOMIC DNA]</scope>
    <source>
        <strain evidence="3">DSM 15285</strain>
    </source>
</reference>
<sequence>MNVMKYKISKLISAVLILIFFIYFNLIKNNNISESNLTLSTINKTNQKINNNKLTSPNTTLVLNGYEFNLTQIFKEDLLSTLDKDELIILRNAIYAKHGYIFTQKKYNDYFLQFNWYKPTSNNVSQLLTSVDHDNIKRIIQLEQVLEKLEFKSNKLGFSITFPHNWKNKYKIVEYDTYMIVYFNPSKNVDFKGGEFFLIIDTKSSYFNQENFDTISDKNFFEIGNRQYYICIPTDFPLPENHPEIELFLKMQSDIPNILKTIKPL</sequence>
<dbReference type="Proteomes" id="UP000242520">
    <property type="component" value="Unassembled WGS sequence"/>
</dbReference>
<name>A0A1M5SXE9_9FIRM</name>
<dbReference type="Gene3D" id="1.20.58.1690">
    <property type="match status" value="1"/>
</dbReference>
<dbReference type="InterPro" id="IPR038434">
    <property type="entry name" value="YARHG_sf"/>
</dbReference>
<dbReference type="SMART" id="SM01324">
    <property type="entry name" value="YARHG"/>
    <property type="match status" value="1"/>
</dbReference>
<gene>
    <name evidence="2" type="ORF">SAMN02744040_01940</name>
</gene>
<organism evidence="2 3">
    <name type="scientific">Tepidibacter thalassicus DSM 15285</name>
    <dbReference type="NCBI Taxonomy" id="1123350"/>
    <lineage>
        <taxon>Bacteria</taxon>
        <taxon>Bacillati</taxon>
        <taxon>Bacillota</taxon>
        <taxon>Clostridia</taxon>
        <taxon>Peptostreptococcales</taxon>
        <taxon>Peptostreptococcaceae</taxon>
        <taxon>Tepidibacter</taxon>
    </lineage>
</organism>
<dbReference type="OrthoDB" id="517663at2"/>
<evidence type="ECO:0000313" key="3">
    <source>
        <dbReference type="Proteomes" id="UP000242520"/>
    </source>
</evidence>
<dbReference type="AlphaFoldDB" id="A0A1M5SXE9"/>
<dbReference type="EMBL" id="FQXH01000025">
    <property type="protein sequence ID" value="SHH42898.1"/>
    <property type="molecule type" value="Genomic_DNA"/>
</dbReference>
<protein>
    <submittedName>
        <fullName evidence="2">YARHG domain-containing protein</fullName>
    </submittedName>
</protein>
<proteinExistence type="predicted"/>
<evidence type="ECO:0000313" key="2">
    <source>
        <dbReference type="EMBL" id="SHH42898.1"/>
    </source>
</evidence>
<dbReference type="STRING" id="1123350.SAMN02744040_01940"/>
<dbReference type="InterPro" id="IPR025582">
    <property type="entry name" value="YARHG_dom"/>
</dbReference>
<dbReference type="Pfam" id="PF13308">
    <property type="entry name" value="YARHG"/>
    <property type="match status" value="1"/>
</dbReference>
<accession>A0A1M5SXE9</accession>
<feature type="domain" description="YARHG" evidence="1">
    <location>
        <begin position="66"/>
        <end position="144"/>
    </location>
</feature>